<dbReference type="PANTHER" id="PTHR36834:SF1">
    <property type="entry name" value="INTEGRAL MEMBRANE PROTEIN"/>
    <property type="match status" value="1"/>
</dbReference>
<dbReference type="InterPro" id="IPR006976">
    <property type="entry name" value="VanZ-like"/>
</dbReference>
<dbReference type="InterPro" id="IPR053150">
    <property type="entry name" value="Teicoplanin_resist-assoc"/>
</dbReference>
<sequence>MAHLLIVGWLTLRPRTVPWVPAANFRPLATIRAELAHGPWEAVQNLGGPVLLLAPLGILLPMAAGRLNVSPLGSLARTVFTGAMVSLSIELFQAGVPGRVPDVDMVLLNTAGVALAHLLVVPGFRSRLRRRDDLPARPAPTMTRVDIAPQADALSGSRTYL</sequence>
<dbReference type="AlphaFoldDB" id="A0A8A1V2B5"/>
<reference evidence="2" key="3">
    <citation type="journal article" date="2021" name="bioRxiv">
        <title>Bilateral symmetry of linear streptomycete chromosomes.</title>
        <authorList>
            <person name="Algora-Gallardo L."/>
            <person name="Schniete J.K."/>
            <person name="Mark D.R."/>
            <person name="Hunter I.S."/>
            <person name="Herron P.R."/>
        </authorList>
    </citation>
    <scope>NUCLEOTIDE SEQUENCE</scope>
    <source>
        <strain evidence="2">ATCC 10970</strain>
    </source>
</reference>
<reference evidence="2" key="2">
    <citation type="submission" date="2020-01" db="EMBL/GenBank/DDBJ databases">
        <authorList>
            <person name="Algora L."/>
            <person name="Schniete J.K."/>
            <person name="MacFadyen A."/>
            <person name="Hoskisson P.A."/>
            <person name="Hunter I.S."/>
            <person name="Herron P.R."/>
        </authorList>
    </citation>
    <scope>NUCLEOTIDE SEQUENCE</scope>
    <source>
        <strain evidence="2">ATCC 10970</strain>
    </source>
</reference>
<evidence type="ECO:0000313" key="2">
    <source>
        <dbReference type="EMBL" id="QST86158.1"/>
    </source>
</evidence>
<dbReference type="Proteomes" id="UP000011074">
    <property type="component" value="Chromosome"/>
</dbReference>
<evidence type="ECO:0000313" key="3">
    <source>
        <dbReference type="Proteomes" id="UP000011074"/>
    </source>
</evidence>
<feature type="domain" description="VanZ-like" evidence="1">
    <location>
        <begin position="3"/>
        <end position="120"/>
    </location>
</feature>
<dbReference type="EMBL" id="CP048261">
    <property type="protein sequence ID" value="QST86158.1"/>
    <property type="molecule type" value="Genomic_DNA"/>
</dbReference>
<evidence type="ECO:0000259" key="1">
    <source>
        <dbReference type="Pfam" id="PF04892"/>
    </source>
</evidence>
<organism evidence="2 3">
    <name type="scientific">Streptomyces rimosus subsp. rimosus (strain ATCC 10970 / DSM 40260 / JCM 4667 / NRRL 2234)</name>
    <dbReference type="NCBI Taxonomy" id="1265868"/>
    <lineage>
        <taxon>Bacteria</taxon>
        <taxon>Bacillati</taxon>
        <taxon>Actinomycetota</taxon>
        <taxon>Actinomycetes</taxon>
        <taxon>Kitasatosporales</taxon>
        <taxon>Streptomycetaceae</taxon>
        <taxon>Streptomyces</taxon>
    </lineage>
</organism>
<dbReference type="Pfam" id="PF04892">
    <property type="entry name" value="VanZ"/>
    <property type="match status" value="1"/>
</dbReference>
<name>A0A8A1V2B5_STRR1</name>
<gene>
    <name evidence="2" type="ORF">SRIM_025870</name>
</gene>
<dbReference type="PANTHER" id="PTHR36834">
    <property type="entry name" value="MEMBRANE PROTEIN-RELATED"/>
    <property type="match status" value="1"/>
</dbReference>
<proteinExistence type="predicted"/>
<accession>A0A8A1V2B5</accession>
<reference evidence="2" key="1">
    <citation type="submission" date="2012-12" db="EMBL/GenBank/DDBJ databases">
        <authorList>
            <person name="Pethick F.E."/>
            <person name="MacFadyen A.C."/>
            <person name="Tang Z."/>
            <person name="Sangal V."/>
            <person name="Tze-Tze L."/>
            <person name="Chu J."/>
            <person name="Guo M."/>
            <person name="Kirby R."/>
            <person name="Hoskisson P.A."/>
            <person name="Herron P.R."/>
            <person name="Hunter I.S."/>
        </authorList>
    </citation>
    <scope>NUCLEOTIDE SEQUENCE</scope>
    <source>
        <strain evidence="2">ATCC 10970</strain>
    </source>
</reference>
<protein>
    <submittedName>
        <fullName evidence="2">VanZ family protein</fullName>
    </submittedName>
</protein>